<feature type="transmembrane region" description="Helical" evidence="6">
    <location>
        <begin position="146"/>
        <end position="173"/>
    </location>
</feature>
<dbReference type="EMBL" id="CP137852">
    <property type="protein sequence ID" value="WPB85001.1"/>
    <property type="molecule type" value="Genomic_DNA"/>
</dbReference>
<protein>
    <submittedName>
        <fullName evidence="7">LysE family translocator</fullName>
    </submittedName>
</protein>
<keyword evidence="4 6" id="KW-1133">Transmembrane helix</keyword>
<dbReference type="Pfam" id="PF01810">
    <property type="entry name" value="LysE"/>
    <property type="match status" value="1"/>
</dbReference>
<evidence type="ECO:0000313" key="8">
    <source>
        <dbReference type="Proteomes" id="UP001305521"/>
    </source>
</evidence>
<reference evidence="7 8" key="1">
    <citation type="submission" date="2023-11" db="EMBL/GenBank/DDBJ databases">
        <title>Arctic aerobic anoxygenic photoheterotroph Sediminicoccus rosea KRV36 adapts its photosynthesis to long days of polar summer.</title>
        <authorList>
            <person name="Tomasch J."/>
            <person name="Kopejtka K."/>
            <person name="Bily T."/>
            <person name="Gardiner A.T."/>
            <person name="Gardian Z."/>
            <person name="Shivaramu S."/>
            <person name="Koblizek M."/>
            <person name="Engelhardt F."/>
            <person name="Kaftan D."/>
        </authorList>
    </citation>
    <scope>NUCLEOTIDE SEQUENCE [LARGE SCALE GENOMIC DNA]</scope>
    <source>
        <strain evidence="7 8">R-30</strain>
    </source>
</reference>
<feature type="transmembrane region" description="Helical" evidence="6">
    <location>
        <begin position="50"/>
        <end position="69"/>
    </location>
</feature>
<evidence type="ECO:0000256" key="4">
    <source>
        <dbReference type="ARBA" id="ARBA00022989"/>
    </source>
</evidence>
<dbReference type="PANTHER" id="PTHR30086">
    <property type="entry name" value="ARGININE EXPORTER PROTEIN ARGO"/>
    <property type="match status" value="1"/>
</dbReference>
<name>A0ABZ0PHR9_9PROT</name>
<evidence type="ECO:0000256" key="6">
    <source>
        <dbReference type="SAM" id="Phobius"/>
    </source>
</evidence>
<sequence>MPSLETLLVFAALSLGLVLTPGPNMLYLISRSLAQGTRAGMVSLAGCQTGSLLIMLCAAAGITAALFAIPYAWDALRIGGAIYLAWLAWQCVRPGATPLFAPRSLPPEPDARLFAVGFATAALNPKVALFYVAVLPPFLDPALGNLFVQGVILGAVQIIIAIVFDGILVWGAAGTARFLGTRPGWLAVQRYVLGAALALIAAKLAFGEGFSGARG</sequence>
<comment type="subcellular location">
    <subcellularLocation>
        <location evidence="1">Cell membrane</location>
        <topology evidence="1">Multi-pass membrane protein</topology>
    </subcellularLocation>
</comment>
<dbReference type="RefSeq" id="WP_318648966.1">
    <property type="nucleotide sequence ID" value="NZ_CP137852.1"/>
</dbReference>
<evidence type="ECO:0000256" key="5">
    <source>
        <dbReference type="ARBA" id="ARBA00023136"/>
    </source>
</evidence>
<accession>A0ABZ0PHR9</accession>
<keyword evidence="5 6" id="KW-0472">Membrane</keyword>
<evidence type="ECO:0000256" key="3">
    <source>
        <dbReference type="ARBA" id="ARBA00022692"/>
    </source>
</evidence>
<evidence type="ECO:0000256" key="2">
    <source>
        <dbReference type="ARBA" id="ARBA00022475"/>
    </source>
</evidence>
<dbReference type="PIRSF" id="PIRSF006324">
    <property type="entry name" value="LeuE"/>
    <property type="match status" value="1"/>
</dbReference>
<evidence type="ECO:0000313" key="7">
    <source>
        <dbReference type="EMBL" id="WPB85001.1"/>
    </source>
</evidence>
<keyword evidence="3 6" id="KW-0812">Transmembrane</keyword>
<keyword evidence="2" id="KW-1003">Cell membrane</keyword>
<organism evidence="7 8">
    <name type="scientific">Sediminicoccus rosea</name>
    <dbReference type="NCBI Taxonomy" id="1225128"/>
    <lineage>
        <taxon>Bacteria</taxon>
        <taxon>Pseudomonadati</taxon>
        <taxon>Pseudomonadota</taxon>
        <taxon>Alphaproteobacteria</taxon>
        <taxon>Acetobacterales</taxon>
        <taxon>Roseomonadaceae</taxon>
        <taxon>Sediminicoccus</taxon>
    </lineage>
</organism>
<feature type="transmembrane region" description="Helical" evidence="6">
    <location>
        <begin position="113"/>
        <end position="134"/>
    </location>
</feature>
<keyword evidence="8" id="KW-1185">Reference proteome</keyword>
<dbReference type="InterPro" id="IPR001123">
    <property type="entry name" value="LeuE-type"/>
</dbReference>
<gene>
    <name evidence="7" type="ORF">R9Z33_23275</name>
</gene>
<dbReference type="Proteomes" id="UP001305521">
    <property type="component" value="Chromosome"/>
</dbReference>
<proteinExistence type="predicted"/>
<evidence type="ECO:0000256" key="1">
    <source>
        <dbReference type="ARBA" id="ARBA00004651"/>
    </source>
</evidence>
<feature type="transmembrane region" description="Helical" evidence="6">
    <location>
        <begin position="185"/>
        <end position="206"/>
    </location>
</feature>
<feature type="transmembrane region" description="Helical" evidence="6">
    <location>
        <begin position="6"/>
        <end position="29"/>
    </location>
</feature>
<dbReference type="PANTHER" id="PTHR30086:SF20">
    <property type="entry name" value="ARGININE EXPORTER PROTEIN ARGO-RELATED"/>
    <property type="match status" value="1"/>
</dbReference>